<keyword evidence="3" id="KW-1185">Reference proteome</keyword>
<proteinExistence type="predicted"/>
<evidence type="ECO:0000313" key="3">
    <source>
        <dbReference type="Proteomes" id="UP001530315"/>
    </source>
</evidence>
<sequence>MTRTNKQIKSHAQKRDNMNPNIRIKYARGTSRRGRIPSKVLEEDERRMMDYVLPGGGESAVFVNDRMLLVDGNGEHNHDIDEDGGGGGGGGGSGGGMEVPSLDQAWRDVYGTKNDGNSNNSSRRYRRKREMNSQGDRVQQQQRQQQQRQQQGLHASPAMPPLPPYNHHIVPHLQRQHPITLHSINHLRSPYSEAGEYAHMPRAHRPPVSLPPLAINLNPHEEPSYFSTAIPVPPGTTNLARSMPASSVVDAEKCPASPSMTLRPEMRVFSRRRRRSGLGFAENSWHPGTIYSARVDQS</sequence>
<organism evidence="2 3">
    <name type="scientific">Stephanodiscus triporus</name>
    <dbReference type="NCBI Taxonomy" id="2934178"/>
    <lineage>
        <taxon>Eukaryota</taxon>
        <taxon>Sar</taxon>
        <taxon>Stramenopiles</taxon>
        <taxon>Ochrophyta</taxon>
        <taxon>Bacillariophyta</taxon>
        <taxon>Coscinodiscophyceae</taxon>
        <taxon>Thalassiosirophycidae</taxon>
        <taxon>Stephanodiscales</taxon>
        <taxon>Stephanodiscaceae</taxon>
        <taxon>Stephanodiscus</taxon>
    </lineage>
</organism>
<dbReference type="AlphaFoldDB" id="A0ABD3QJ17"/>
<feature type="region of interest" description="Disordered" evidence="1">
    <location>
        <begin position="73"/>
        <end position="169"/>
    </location>
</feature>
<gene>
    <name evidence="2" type="ORF">ACHAW5_003710</name>
</gene>
<reference evidence="2 3" key="1">
    <citation type="submission" date="2024-10" db="EMBL/GenBank/DDBJ databases">
        <title>Updated reference genomes for cyclostephanoid diatoms.</title>
        <authorList>
            <person name="Roberts W.R."/>
            <person name="Alverson A.J."/>
        </authorList>
    </citation>
    <scope>NUCLEOTIDE SEQUENCE [LARGE SCALE GENOMIC DNA]</scope>
    <source>
        <strain evidence="2 3">AJA276-08</strain>
    </source>
</reference>
<accession>A0ABD3QJ17</accession>
<dbReference type="EMBL" id="JALLAZ020000231">
    <property type="protein sequence ID" value="KAL3800062.1"/>
    <property type="molecule type" value="Genomic_DNA"/>
</dbReference>
<dbReference type="Proteomes" id="UP001530315">
    <property type="component" value="Unassembled WGS sequence"/>
</dbReference>
<feature type="compositionally biased region" description="Basic residues" evidence="1">
    <location>
        <begin position="1"/>
        <end position="12"/>
    </location>
</feature>
<feature type="compositionally biased region" description="Low complexity" evidence="1">
    <location>
        <begin position="139"/>
        <end position="151"/>
    </location>
</feature>
<feature type="compositionally biased region" description="Gly residues" evidence="1">
    <location>
        <begin position="85"/>
        <end position="97"/>
    </location>
</feature>
<comment type="caution">
    <text evidence="2">The sequence shown here is derived from an EMBL/GenBank/DDBJ whole genome shotgun (WGS) entry which is preliminary data.</text>
</comment>
<name>A0ABD3QJ17_9STRA</name>
<feature type="region of interest" description="Disordered" evidence="1">
    <location>
        <begin position="1"/>
        <end position="38"/>
    </location>
</feature>
<evidence type="ECO:0000256" key="1">
    <source>
        <dbReference type="SAM" id="MobiDB-lite"/>
    </source>
</evidence>
<protein>
    <submittedName>
        <fullName evidence="2">Uncharacterized protein</fullName>
    </submittedName>
</protein>
<evidence type="ECO:0000313" key="2">
    <source>
        <dbReference type="EMBL" id="KAL3800062.1"/>
    </source>
</evidence>